<sequence length="435" mass="47458">MQEDNLDKWLAKNLRRHQDNDPVPYEEGAWEAFQAKRVGVGFKFAYWAGGMAASLLIFLAAYFALDMGKIGELNPTGQENLAEQSLNEPVQENPLKEEINSLAEDNSPSPETQEVKPQETSPQLALNSDPGKPKANFDHKKNGQPLLLAEKEDAAGKETKATPSEMESKEERRSSTPIAEAKMSAEDSLTQSKVEALKKQIAELTEAEEKQPTSADEYRTRTLSLGFSPGVSSSQADNQSISGTSLGLGAQVNWALGEKLELGSGMGVNFFNQSDQGESFVQIANASYPVRQEVDVSQVQIDIPLFVTYPVNRRQSIAIQAGFSNLMAFTNKAQQENSYLRQVAVFDAQSANSDGFTLRSESVSSLSTVDTPSSRFIPFATANLGVNIVVLESKKAAYLLMPFYNYPLQDISGTGNNPGFFGAALKVNFGTVQKK</sequence>
<keyword evidence="4" id="KW-1185">Reference proteome</keyword>
<keyword evidence="2" id="KW-0472">Membrane</keyword>
<feature type="compositionally biased region" description="Basic and acidic residues" evidence="1">
    <location>
        <begin position="149"/>
        <end position="174"/>
    </location>
</feature>
<dbReference type="Proteomes" id="UP001307705">
    <property type="component" value="Unassembled WGS sequence"/>
</dbReference>
<feature type="region of interest" description="Disordered" evidence="1">
    <location>
        <begin position="102"/>
        <end position="191"/>
    </location>
</feature>
<comment type="caution">
    <text evidence="3">The sequence shown here is derived from an EMBL/GenBank/DDBJ whole genome shotgun (WGS) entry which is preliminary data.</text>
</comment>
<evidence type="ECO:0000256" key="1">
    <source>
        <dbReference type="SAM" id="MobiDB-lite"/>
    </source>
</evidence>
<accession>A0ABQ6Q364</accession>
<gene>
    <name evidence="3" type="ORF">Ataiwa_28390</name>
</gene>
<organism evidence="3 4">
    <name type="scientific">Algoriphagus taiwanensis</name>
    <dbReference type="NCBI Taxonomy" id="1445656"/>
    <lineage>
        <taxon>Bacteria</taxon>
        <taxon>Pseudomonadati</taxon>
        <taxon>Bacteroidota</taxon>
        <taxon>Cytophagia</taxon>
        <taxon>Cytophagales</taxon>
        <taxon>Cyclobacteriaceae</taxon>
        <taxon>Algoriphagus</taxon>
    </lineage>
</organism>
<reference evidence="3 4" key="1">
    <citation type="submission" date="2023-08" db="EMBL/GenBank/DDBJ databases">
        <title>Draft genome sequence of Algoriphagus taiwanensis.</title>
        <authorList>
            <person name="Takatani N."/>
            <person name="Hosokawa M."/>
            <person name="Sawabe T."/>
        </authorList>
    </citation>
    <scope>NUCLEOTIDE SEQUENCE [LARGE SCALE GENOMIC DNA]</scope>
    <source>
        <strain evidence="3 4">JCM 19755</strain>
    </source>
</reference>
<protein>
    <recommendedName>
        <fullName evidence="5">Outer membrane protein beta-barrel domain-containing protein</fullName>
    </recommendedName>
</protein>
<feature type="transmembrane region" description="Helical" evidence="2">
    <location>
        <begin position="44"/>
        <end position="65"/>
    </location>
</feature>
<dbReference type="EMBL" id="BTPE01000010">
    <property type="protein sequence ID" value="GMQ34566.1"/>
    <property type="molecule type" value="Genomic_DNA"/>
</dbReference>
<proteinExistence type="predicted"/>
<evidence type="ECO:0000313" key="4">
    <source>
        <dbReference type="Proteomes" id="UP001307705"/>
    </source>
</evidence>
<keyword evidence="2" id="KW-1133">Transmembrane helix</keyword>
<name>A0ABQ6Q364_9BACT</name>
<feature type="compositionally biased region" description="Basic and acidic residues" evidence="1">
    <location>
        <begin position="131"/>
        <end position="141"/>
    </location>
</feature>
<feature type="compositionally biased region" description="Polar residues" evidence="1">
    <location>
        <begin position="103"/>
        <end position="112"/>
    </location>
</feature>
<evidence type="ECO:0008006" key="5">
    <source>
        <dbReference type="Google" id="ProtNLM"/>
    </source>
</evidence>
<evidence type="ECO:0000313" key="3">
    <source>
        <dbReference type="EMBL" id="GMQ34566.1"/>
    </source>
</evidence>
<evidence type="ECO:0000256" key="2">
    <source>
        <dbReference type="SAM" id="Phobius"/>
    </source>
</evidence>
<keyword evidence="2" id="KW-0812">Transmembrane</keyword>
<dbReference type="RefSeq" id="WP_338229392.1">
    <property type="nucleotide sequence ID" value="NZ_BTPE01000010.1"/>
</dbReference>